<feature type="region of interest" description="Disordered" evidence="1">
    <location>
        <begin position="228"/>
        <end position="258"/>
    </location>
</feature>
<feature type="region of interest" description="Disordered" evidence="1">
    <location>
        <begin position="123"/>
        <end position="183"/>
    </location>
</feature>
<organism evidence="2 3">
    <name type="scientific">Mycena belliarum</name>
    <dbReference type="NCBI Taxonomy" id="1033014"/>
    <lineage>
        <taxon>Eukaryota</taxon>
        <taxon>Fungi</taxon>
        <taxon>Dikarya</taxon>
        <taxon>Basidiomycota</taxon>
        <taxon>Agaricomycotina</taxon>
        <taxon>Agaricomycetes</taxon>
        <taxon>Agaricomycetidae</taxon>
        <taxon>Agaricales</taxon>
        <taxon>Marasmiineae</taxon>
        <taxon>Mycenaceae</taxon>
        <taxon>Mycena</taxon>
    </lineage>
</organism>
<comment type="caution">
    <text evidence="2">The sequence shown here is derived from an EMBL/GenBank/DDBJ whole genome shotgun (WGS) entry which is preliminary data.</text>
</comment>
<dbReference type="Proteomes" id="UP001222325">
    <property type="component" value="Unassembled WGS sequence"/>
</dbReference>
<sequence length="258" mass="28617">MSSPNRFDGEEDATLHKAKQLFLKHLEEVDTSEGSANTLVLKFLLDPDVEAELQRFVTDHGCSCVSLSLLPRLLPQTRVIIAPRMESRVLSREEQDKIDKRRKNCAQHTWFLVTPEAQEEYLKNGKSVSPLKRPTPKKATAARSTPSKTPRKPKTQKAASPVKKEVAPTPEVSAKGSDTAADEDLTIPREKLAGIVARLADAMLLLPVDAPAVECRDALFEVAREMRELLPLKRPREDDDEAGGTSPKKAKRPRASRA</sequence>
<feature type="compositionally biased region" description="Basic and acidic residues" evidence="1">
    <location>
        <begin position="228"/>
        <end position="237"/>
    </location>
</feature>
<accession>A0AAD6XSP8</accession>
<reference evidence="2" key="1">
    <citation type="submission" date="2023-03" db="EMBL/GenBank/DDBJ databases">
        <title>Massive genome expansion in bonnet fungi (Mycena s.s.) driven by repeated elements and novel gene families across ecological guilds.</title>
        <authorList>
            <consortium name="Lawrence Berkeley National Laboratory"/>
            <person name="Harder C.B."/>
            <person name="Miyauchi S."/>
            <person name="Viragh M."/>
            <person name="Kuo A."/>
            <person name="Thoen E."/>
            <person name="Andreopoulos B."/>
            <person name="Lu D."/>
            <person name="Skrede I."/>
            <person name="Drula E."/>
            <person name="Henrissat B."/>
            <person name="Morin E."/>
            <person name="Kohler A."/>
            <person name="Barry K."/>
            <person name="LaButti K."/>
            <person name="Morin E."/>
            <person name="Salamov A."/>
            <person name="Lipzen A."/>
            <person name="Mereny Z."/>
            <person name="Hegedus B."/>
            <person name="Baldrian P."/>
            <person name="Stursova M."/>
            <person name="Weitz H."/>
            <person name="Taylor A."/>
            <person name="Grigoriev I.V."/>
            <person name="Nagy L.G."/>
            <person name="Martin F."/>
            <person name="Kauserud H."/>
        </authorList>
    </citation>
    <scope>NUCLEOTIDE SEQUENCE</scope>
    <source>
        <strain evidence="2">CBHHK173m</strain>
    </source>
</reference>
<dbReference type="EMBL" id="JARJCN010000022">
    <property type="protein sequence ID" value="KAJ7090298.1"/>
    <property type="molecule type" value="Genomic_DNA"/>
</dbReference>
<dbReference type="AlphaFoldDB" id="A0AAD6XSP8"/>
<evidence type="ECO:0000313" key="3">
    <source>
        <dbReference type="Proteomes" id="UP001222325"/>
    </source>
</evidence>
<proteinExistence type="predicted"/>
<keyword evidence="3" id="KW-1185">Reference proteome</keyword>
<evidence type="ECO:0000256" key="1">
    <source>
        <dbReference type="SAM" id="MobiDB-lite"/>
    </source>
</evidence>
<protein>
    <submittedName>
        <fullName evidence="2">Uncharacterized protein</fullName>
    </submittedName>
</protein>
<evidence type="ECO:0000313" key="2">
    <source>
        <dbReference type="EMBL" id="KAJ7090298.1"/>
    </source>
</evidence>
<feature type="compositionally biased region" description="Basic residues" evidence="1">
    <location>
        <begin position="248"/>
        <end position="258"/>
    </location>
</feature>
<gene>
    <name evidence="2" type="ORF">B0H15DRAFT_258185</name>
</gene>
<name>A0AAD6XSP8_9AGAR</name>